<feature type="compositionally biased region" description="Pro residues" evidence="1">
    <location>
        <begin position="174"/>
        <end position="203"/>
    </location>
</feature>
<evidence type="ECO:0000256" key="1">
    <source>
        <dbReference type="SAM" id="MobiDB-lite"/>
    </source>
</evidence>
<evidence type="ECO:0000256" key="2">
    <source>
        <dbReference type="SAM" id="SignalP"/>
    </source>
</evidence>
<organism evidence="3">
    <name type="scientific">Rhipicephalus pulchellus</name>
    <name type="common">Yellow backed tick</name>
    <name type="synonym">Dermacentor pulchellus</name>
    <dbReference type="NCBI Taxonomy" id="72859"/>
    <lineage>
        <taxon>Eukaryota</taxon>
        <taxon>Metazoa</taxon>
        <taxon>Ecdysozoa</taxon>
        <taxon>Arthropoda</taxon>
        <taxon>Chelicerata</taxon>
        <taxon>Arachnida</taxon>
        <taxon>Acari</taxon>
        <taxon>Parasitiformes</taxon>
        <taxon>Ixodida</taxon>
        <taxon>Ixodoidea</taxon>
        <taxon>Ixodidae</taxon>
        <taxon>Rhipicephalinae</taxon>
        <taxon>Rhipicephalus</taxon>
        <taxon>Rhipicephalus</taxon>
    </lineage>
</organism>
<dbReference type="AlphaFoldDB" id="L7M8R6"/>
<dbReference type="Gene3D" id="2.30.130.100">
    <property type="match status" value="3"/>
</dbReference>
<dbReference type="PANTHER" id="PTHR48125:SF10">
    <property type="entry name" value="OS12G0136300 PROTEIN"/>
    <property type="match status" value="1"/>
</dbReference>
<feature type="compositionally biased region" description="Pro residues" evidence="1">
    <location>
        <begin position="146"/>
        <end position="156"/>
    </location>
</feature>
<evidence type="ECO:0000313" key="3">
    <source>
        <dbReference type="EMBL" id="JAA60435.1"/>
    </source>
</evidence>
<protein>
    <recommendedName>
        <fullName evidence="4">Mucin</fullName>
    </recommendedName>
</protein>
<feature type="region of interest" description="Disordered" evidence="1">
    <location>
        <begin position="28"/>
        <end position="76"/>
    </location>
</feature>
<keyword evidence="2" id="KW-0732">Signal</keyword>
<feature type="compositionally biased region" description="Low complexity" evidence="1">
    <location>
        <begin position="157"/>
        <end position="173"/>
    </location>
</feature>
<dbReference type="PANTHER" id="PTHR48125">
    <property type="entry name" value="LP07818P1"/>
    <property type="match status" value="1"/>
</dbReference>
<sequence>MFVDIIIYASLAILASAQLKVPGPVPPPVLTPPPGPQVTQVPQVPPQRKVPPKNELPPVFPAPPAPPPPPPAPSVPSSPPASCVNVFIRLYARVCNKTREPVDICRRVFSQRLGLGNTGTMFVDIVIYASLAILASAQLKVPGPVPPPVLTPPPGPQVTQVPQVPGQQKVPPKNKLPPVSPTPPAPPPSPPAPPVPSSPPAIPATPKQPAAPSKAPKPPIDNNPDCVAMRNNIPRHLFRNCTFICEGDEEFVLGNHETCFAEDPIKEMPARNGVKTITGDEGTCIDGKCVLPGSGTPPKKPKPPRRTRKPRPPTDTNPDCGHRNTTDYVYEKCSFICEEDELFTLRSRERCILPGQKPSRGTSPVKGSVTAFVTGVCVEGKCVLNDTLAPPQKPTIPTPPQETNPDCAASKNKNTSYLYHNCTFACEGDEEVALVDKESCVLKQLPQTGTKNQVKIGGQVAVEMGFCLEGKCVPPGSEGPPSNGKPPRDTNPDCAAWKKKQVDYPYNNCTFICEGDEEVPLNDRQFCVLNPASQAPTKPQVQGGGQEQAELGVCIDGKCIPTQTPGTTGKPGPPRDTNPDCNAWKKNLTNYLYHSCTFSCEGDEEVPLSNKQSCVLHSTSKQDTKNQAEGGQRGTVEMGYCKDGRCVPLDNKSPVTTGKPQPPKDKNPDCYAWEKNQTNYLYHSCTFLCERDEKVPLNDKQSCVLKPVSGSASKHPVKGGELGTADIGHCVDGKCVPPNSKTPMITTKQPGPPRETNPDCTAWRTNRTDNLYHTCEFTCEGDEKVVLQNKQSCVRPPAPGSPSKLPVKGGDLGTVDMGQCVDGNCVPLDSKAPTTKQPGPPRETNPDCAAWRTNRTDNTYHTCMFTCEGDEEVVLGNKQSCVILPASGFTKKQGTGISPPLEVGVCDNGKCVPQNSKIPPQKPIPQPPIETNPDCNHINRGSSEYVYQNCSFVCERDEASSLNNSEKCVLQGQSPVAIPTSLQTTSAAFATGVCKEGQCVSKDAVLPPNAGGPRPPRRSPDCRAWKKGRMNYTYQKCAFPCEEDEMLYLKKGEKCILPKRSTPSSAKQGRRTRRKGVCDNGVCVPKNTQVPPQKVTSTIPTPPQEKNPDCKAVYVKSKVHVYRACTFICERDEEFWLRDNEQCTLPDDQVKTPVLTPTQQKVSTGVCVRGKCVAKNHSTKTVP</sequence>
<feature type="region of interest" description="Disordered" evidence="1">
    <location>
        <begin position="146"/>
        <end position="223"/>
    </location>
</feature>
<dbReference type="EMBL" id="GACK01004599">
    <property type="protein sequence ID" value="JAA60435.1"/>
    <property type="molecule type" value="mRNA"/>
</dbReference>
<feature type="chain" id="PRO_5003981416" description="Mucin" evidence="2">
    <location>
        <begin position="18"/>
        <end position="1183"/>
    </location>
</feature>
<proteinExistence type="evidence at transcript level"/>
<feature type="compositionally biased region" description="Pro residues" evidence="1">
    <location>
        <begin position="43"/>
        <end position="76"/>
    </location>
</feature>
<name>L7M8R6_RHIPC</name>
<feature type="region of interest" description="Disordered" evidence="1">
    <location>
        <begin position="1005"/>
        <end position="1024"/>
    </location>
</feature>
<reference evidence="3" key="2">
    <citation type="journal article" date="2015" name="J. Proteomics">
        <title>Sexual differences in the sialomes of the zebra tick, Rhipicephalus pulchellus.</title>
        <authorList>
            <person name="Tan A.W."/>
            <person name="Francischetti I.M."/>
            <person name="Slovak M."/>
            <person name="Kini R.M."/>
            <person name="Ribeiro J.M."/>
        </authorList>
    </citation>
    <scope>NUCLEOTIDE SEQUENCE</scope>
    <source>
        <tissue evidence="3">Salivary gland</tissue>
    </source>
</reference>
<feature type="region of interest" description="Disordered" evidence="1">
    <location>
        <begin position="286"/>
        <end position="322"/>
    </location>
</feature>
<accession>L7M8R6</accession>
<feature type="compositionally biased region" description="Basic residues" evidence="1">
    <location>
        <begin position="299"/>
        <end position="311"/>
    </location>
</feature>
<feature type="compositionally biased region" description="Low complexity" evidence="1">
    <location>
        <begin position="204"/>
        <end position="214"/>
    </location>
</feature>
<reference evidence="3" key="1">
    <citation type="submission" date="2012-11" db="EMBL/GenBank/DDBJ databases">
        <authorList>
            <person name="Lucero-Rivera Y.E."/>
            <person name="Tovar-Ramirez D."/>
        </authorList>
    </citation>
    <scope>NUCLEOTIDE SEQUENCE</scope>
    <source>
        <tissue evidence="3">Salivary gland</tissue>
    </source>
</reference>
<evidence type="ECO:0008006" key="4">
    <source>
        <dbReference type="Google" id="ProtNLM"/>
    </source>
</evidence>
<feature type="signal peptide" evidence="2">
    <location>
        <begin position="1"/>
        <end position="17"/>
    </location>
</feature>